<dbReference type="AlphaFoldDB" id="D3IVN2"/>
<name>D3IVN2_PHYED</name>
<proteinExistence type="predicted"/>
<protein>
    <submittedName>
        <fullName evidence="1">Uncharacterized protein</fullName>
    </submittedName>
</protein>
<dbReference type="EMBL" id="GQ252870">
    <property type="protein sequence ID" value="ADB85372.1"/>
    <property type="molecule type" value="Genomic_DNA"/>
</dbReference>
<accession>D3IVN2</accession>
<sequence length="338" mass="35971">MRPPPWFRSICSVGRWCCLRARRARGRGLACVCVGWVDAMLLSCGGRVDYSRCCGGGGGSSGSCRRLGGTELLLDCLGWADDWAGGGLIDCLFVSRVRGGRGRACFESRRWRLAGVEGELCAPAVEEMLLVVAKFDAWGISPAAIWIAVPLAWPPRWLSSVTAFPTLSLSAKCSVCSSSTLPLPIGANPVMSATAVAFLYSKLRSACHRIIACAIGASHSRIPASPGSAAGTAPHSRARMLAVSMPYNSSRLSDPTNRGECAILSIEMTSLAYRVTKAAEPSVPGRGTSDAELYSKNPARFTLWSNNTSSIDLDFRDSGGGDCASADGWKAEERVRLR</sequence>
<evidence type="ECO:0000313" key="1">
    <source>
        <dbReference type="EMBL" id="ADB85372.1"/>
    </source>
</evidence>
<organism evidence="1">
    <name type="scientific">Phyllostachys edulis</name>
    <name type="common">Tortoise shell bamboo</name>
    <name type="synonym">Bambusa edulis</name>
    <dbReference type="NCBI Taxonomy" id="38705"/>
    <lineage>
        <taxon>Eukaryota</taxon>
        <taxon>Viridiplantae</taxon>
        <taxon>Streptophyta</taxon>
        <taxon>Embryophyta</taxon>
        <taxon>Tracheophyta</taxon>
        <taxon>Spermatophyta</taxon>
        <taxon>Magnoliopsida</taxon>
        <taxon>Liliopsida</taxon>
        <taxon>Poales</taxon>
        <taxon>Poaceae</taxon>
        <taxon>BOP clade</taxon>
        <taxon>Bambusoideae</taxon>
        <taxon>Arundinarodae</taxon>
        <taxon>Arundinarieae</taxon>
        <taxon>Arundinariinae</taxon>
        <taxon>Phyllostachys</taxon>
    </lineage>
</organism>
<reference evidence="1" key="1">
    <citation type="journal article" date="2010" name="J. Integr. Plant Biol.">
        <title>Insights into the bamboo genome: syntenic relationships to rice and sorghum.</title>
        <authorList>
            <person name="Gui Y.J."/>
            <person name="Zhou Y."/>
            <person name="Wang Y."/>
            <person name="Wang S."/>
            <person name="Wang S.Y."/>
            <person name="Hu Y."/>
            <person name="Bo S.P."/>
            <person name="Chen H."/>
            <person name="Zhou C.P."/>
            <person name="Ma N.X."/>
            <person name="Zhang T.Z."/>
            <person name="Fan L.J."/>
        </authorList>
    </citation>
    <scope>NUCLEOTIDE SEQUENCE</scope>
    <source>
        <tissue evidence="1">Shoot</tissue>
    </source>
</reference>